<dbReference type="EMBL" id="JBHUCX010000099">
    <property type="protein sequence ID" value="MFD1677840.1"/>
    <property type="molecule type" value="Genomic_DNA"/>
</dbReference>
<dbReference type="PANTHER" id="PTHR37310:SF1">
    <property type="entry name" value="CYTOPLASMIC PROTEIN"/>
    <property type="match status" value="1"/>
</dbReference>
<dbReference type="InterPro" id="IPR005560">
    <property type="entry name" value="Csp_YhjQ"/>
</dbReference>
<comment type="caution">
    <text evidence="2">The sequence shown here is derived from an EMBL/GenBank/DDBJ whole genome shotgun (WGS) entry which is preliminary data.</text>
</comment>
<sequence length="221" mass="25766">MANQEHGEFDFTPDYRSEGIPPKKPSKAEHVPHYHMEPQSSPDIDHESPSAPEPKVTEKISFEFESPVVQYVKKPAPVQPKQFAYMEYELEQEKIQLNQVDPSPFAVHPMHHCMNICEYIKDCMLMCERMMQVQMCKPDAHLRRRQIAMLQDCAEVCFLTTRQVARCSPMLRTALRYCAKVCRMCGHECMRFPDPDSQASARMTFHCADMCEKFAAQYNWH</sequence>
<proteinExistence type="predicted"/>
<dbReference type="PANTHER" id="PTHR37310">
    <property type="entry name" value="CYTOPLASMIC PROTEIN-RELATED"/>
    <property type="match status" value="1"/>
</dbReference>
<dbReference type="Pfam" id="PF03860">
    <property type="entry name" value="Csp"/>
    <property type="match status" value="1"/>
</dbReference>
<organism evidence="2 3">
    <name type="scientific">Alicyclobacillus fodiniaquatilis</name>
    <dbReference type="NCBI Taxonomy" id="1661150"/>
    <lineage>
        <taxon>Bacteria</taxon>
        <taxon>Bacillati</taxon>
        <taxon>Bacillota</taxon>
        <taxon>Bacilli</taxon>
        <taxon>Bacillales</taxon>
        <taxon>Alicyclobacillaceae</taxon>
        <taxon>Alicyclobacillus</taxon>
    </lineage>
</organism>
<dbReference type="Proteomes" id="UP001597079">
    <property type="component" value="Unassembled WGS sequence"/>
</dbReference>
<keyword evidence="3" id="KW-1185">Reference proteome</keyword>
<feature type="compositionally biased region" description="Basic and acidic residues" evidence="1">
    <location>
        <begin position="1"/>
        <end position="17"/>
    </location>
</feature>
<evidence type="ECO:0000256" key="1">
    <source>
        <dbReference type="SAM" id="MobiDB-lite"/>
    </source>
</evidence>
<reference evidence="3" key="1">
    <citation type="journal article" date="2019" name="Int. J. Syst. Evol. Microbiol.">
        <title>The Global Catalogue of Microorganisms (GCM) 10K type strain sequencing project: providing services to taxonomists for standard genome sequencing and annotation.</title>
        <authorList>
            <consortium name="The Broad Institute Genomics Platform"/>
            <consortium name="The Broad Institute Genome Sequencing Center for Infectious Disease"/>
            <person name="Wu L."/>
            <person name="Ma J."/>
        </authorList>
    </citation>
    <scope>NUCLEOTIDE SEQUENCE [LARGE SCALE GENOMIC DNA]</scope>
    <source>
        <strain evidence="3">CGMCC 1.12286</strain>
    </source>
</reference>
<dbReference type="CDD" id="cd08026">
    <property type="entry name" value="DUF326"/>
    <property type="match status" value="1"/>
</dbReference>
<dbReference type="RefSeq" id="WP_377945761.1">
    <property type="nucleotide sequence ID" value="NZ_JBHUCX010000099.1"/>
</dbReference>
<evidence type="ECO:0000313" key="3">
    <source>
        <dbReference type="Proteomes" id="UP001597079"/>
    </source>
</evidence>
<dbReference type="Gene3D" id="1.20.1270.360">
    <property type="match status" value="1"/>
</dbReference>
<dbReference type="InterPro" id="IPR044543">
    <property type="entry name" value="YHJQ-like"/>
</dbReference>
<gene>
    <name evidence="2" type="ORF">ACFSB2_24560</name>
</gene>
<name>A0ABW4JQS7_9BACL</name>
<protein>
    <submittedName>
        <fullName evidence="2">Four-helix bundle copper-binding protein</fullName>
    </submittedName>
</protein>
<accession>A0ABW4JQS7</accession>
<feature type="region of interest" description="Disordered" evidence="1">
    <location>
        <begin position="1"/>
        <end position="56"/>
    </location>
</feature>
<feature type="compositionally biased region" description="Basic and acidic residues" evidence="1">
    <location>
        <begin position="26"/>
        <end position="36"/>
    </location>
</feature>
<evidence type="ECO:0000313" key="2">
    <source>
        <dbReference type="EMBL" id="MFD1677840.1"/>
    </source>
</evidence>